<comment type="caution">
    <text evidence="3">The sequence shown here is derived from an EMBL/GenBank/DDBJ whole genome shotgun (WGS) entry which is preliminary data.</text>
</comment>
<dbReference type="AlphaFoldDB" id="A0A8B6FYY5"/>
<dbReference type="GO" id="GO:0097431">
    <property type="term" value="C:mitotic spindle pole"/>
    <property type="evidence" value="ECO:0007669"/>
    <property type="project" value="TreeGrafter"/>
</dbReference>
<dbReference type="InterPro" id="IPR049039">
    <property type="entry name" value="RMD1-3_a_helical_rpt"/>
</dbReference>
<dbReference type="EMBL" id="UYJE01007592">
    <property type="protein sequence ID" value="VDI56230.1"/>
    <property type="molecule type" value="Genomic_DNA"/>
</dbReference>
<keyword evidence="4" id="KW-1185">Reference proteome</keyword>
<feature type="transmembrane region" description="Helical" evidence="2">
    <location>
        <begin position="12"/>
        <end position="32"/>
    </location>
</feature>
<dbReference type="Pfam" id="PF21033">
    <property type="entry name" value="RMD1-3"/>
    <property type="match status" value="1"/>
</dbReference>
<gene>
    <name evidence="3" type="ORF">MGAL_10B092231B</name>
</gene>
<dbReference type="GO" id="GO:0008017">
    <property type="term" value="F:microtubule binding"/>
    <property type="evidence" value="ECO:0007669"/>
    <property type="project" value="TreeGrafter"/>
</dbReference>
<keyword evidence="2" id="KW-0472">Membrane</keyword>
<feature type="region of interest" description="Disordered" evidence="1">
    <location>
        <begin position="86"/>
        <end position="109"/>
    </location>
</feature>
<dbReference type="OrthoDB" id="512473at2759"/>
<keyword evidence="2" id="KW-0812">Transmembrane</keyword>
<dbReference type="Proteomes" id="UP000596742">
    <property type="component" value="Unassembled WGS sequence"/>
</dbReference>
<dbReference type="PANTHER" id="PTHR16056:SF37">
    <property type="entry name" value="REGULATOR OF MICROTUBULE DYNAMICS PROTEIN 3-LIKE ISOFORM X1"/>
    <property type="match status" value="1"/>
</dbReference>
<name>A0A8B6FYY5_MYTGA</name>
<accession>A0A8B6FYY5</accession>
<evidence type="ECO:0000313" key="3">
    <source>
        <dbReference type="EMBL" id="VDI56230.1"/>
    </source>
</evidence>
<dbReference type="SUPFAM" id="SSF48452">
    <property type="entry name" value="TPR-like"/>
    <property type="match status" value="1"/>
</dbReference>
<sequence length="357" mass="40011">MSAFFKHNTNLMMVLGTGLCVGVGGTILYFKLTSAFLREIHRLSSSIETLKAEISILNEKLEGKSKWRKKRSGYYSVISASSGDETDNYEDALGGSSEFETPTEGDSDTEDIVKVEQSADVTALYTEIDTFIDGGETEKLKAYELLQSNKTKYLTDADFHWRLAKCTYQLAQIEGAKGNIEKKKEMLYTAKDTAERAIHLNQKSANSHKWYSITLGSIGDYEGTQNKIKNGYTFKEHIEKAIELNKTDPSNHHLLGRWCYGVYMLSWLERKAAATLFATPPTSTAGEALTHFLEADRLNPGVWKENLLYIGKCYVELGKYPEAVEWLEKASLLPVVSQDDKTAEIEIESILAKYGGK</sequence>
<reference evidence="3" key="1">
    <citation type="submission" date="2018-11" db="EMBL/GenBank/DDBJ databases">
        <authorList>
            <person name="Alioto T."/>
            <person name="Alioto T."/>
        </authorList>
    </citation>
    <scope>NUCLEOTIDE SEQUENCE</scope>
</reference>
<dbReference type="GO" id="GO:0005739">
    <property type="term" value="C:mitochondrion"/>
    <property type="evidence" value="ECO:0007669"/>
    <property type="project" value="TreeGrafter"/>
</dbReference>
<dbReference type="InterPro" id="IPR011990">
    <property type="entry name" value="TPR-like_helical_dom_sf"/>
</dbReference>
<evidence type="ECO:0008006" key="5">
    <source>
        <dbReference type="Google" id="ProtNLM"/>
    </source>
</evidence>
<protein>
    <recommendedName>
        <fullName evidence="5">Regulator of microtubule dynamics protein</fullName>
    </recommendedName>
</protein>
<evidence type="ECO:0000313" key="4">
    <source>
        <dbReference type="Proteomes" id="UP000596742"/>
    </source>
</evidence>
<dbReference type="GO" id="GO:0005876">
    <property type="term" value="C:spindle microtubule"/>
    <property type="evidence" value="ECO:0007669"/>
    <property type="project" value="TreeGrafter"/>
</dbReference>
<keyword evidence="2" id="KW-1133">Transmembrane helix</keyword>
<organism evidence="3 4">
    <name type="scientific">Mytilus galloprovincialis</name>
    <name type="common">Mediterranean mussel</name>
    <dbReference type="NCBI Taxonomy" id="29158"/>
    <lineage>
        <taxon>Eukaryota</taxon>
        <taxon>Metazoa</taxon>
        <taxon>Spiralia</taxon>
        <taxon>Lophotrochozoa</taxon>
        <taxon>Mollusca</taxon>
        <taxon>Bivalvia</taxon>
        <taxon>Autobranchia</taxon>
        <taxon>Pteriomorphia</taxon>
        <taxon>Mytilida</taxon>
        <taxon>Mytiloidea</taxon>
        <taxon>Mytilidae</taxon>
        <taxon>Mytilinae</taxon>
        <taxon>Mytilus</taxon>
    </lineage>
</organism>
<evidence type="ECO:0000256" key="2">
    <source>
        <dbReference type="SAM" id="Phobius"/>
    </source>
</evidence>
<proteinExistence type="predicted"/>
<evidence type="ECO:0000256" key="1">
    <source>
        <dbReference type="SAM" id="MobiDB-lite"/>
    </source>
</evidence>
<dbReference type="PANTHER" id="PTHR16056">
    <property type="entry name" value="REGULATOR OF MICROTUBULE DYNAMICS PROTEIN"/>
    <property type="match status" value="1"/>
</dbReference>
<dbReference type="Gene3D" id="1.25.40.10">
    <property type="entry name" value="Tetratricopeptide repeat domain"/>
    <property type="match status" value="1"/>
</dbReference>